<feature type="compositionally biased region" description="Low complexity" evidence="1">
    <location>
        <begin position="67"/>
        <end position="87"/>
    </location>
</feature>
<proteinExistence type="predicted"/>
<evidence type="ECO:0000256" key="1">
    <source>
        <dbReference type="SAM" id="MobiDB-lite"/>
    </source>
</evidence>
<name>A0A072PRH8_9EURO</name>
<dbReference type="GeneID" id="25275261"/>
<dbReference type="EMBL" id="AMGV01000001">
    <property type="protein sequence ID" value="KEF62337.1"/>
    <property type="molecule type" value="Genomic_DNA"/>
</dbReference>
<keyword evidence="3" id="KW-1185">Reference proteome</keyword>
<evidence type="ECO:0000313" key="3">
    <source>
        <dbReference type="Proteomes" id="UP000027920"/>
    </source>
</evidence>
<protein>
    <submittedName>
        <fullName evidence="2">Uncharacterized protein</fullName>
    </submittedName>
</protein>
<dbReference type="HOGENOM" id="CLU_2109013_0_0_1"/>
<organism evidence="2 3">
    <name type="scientific">Exophiala aquamarina CBS 119918</name>
    <dbReference type="NCBI Taxonomy" id="1182545"/>
    <lineage>
        <taxon>Eukaryota</taxon>
        <taxon>Fungi</taxon>
        <taxon>Dikarya</taxon>
        <taxon>Ascomycota</taxon>
        <taxon>Pezizomycotina</taxon>
        <taxon>Eurotiomycetes</taxon>
        <taxon>Chaetothyriomycetidae</taxon>
        <taxon>Chaetothyriales</taxon>
        <taxon>Herpotrichiellaceae</taxon>
        <taxon>Exophiala</taxon>
    </lineage>
</organism>
<gene>
    <name evidence="2" type="ORF">A1O9_00309</name>
</gene>
<dbReference type="VEuPathDB" id="FungiDB:A1O9_00309"/>
<sequence length="115" mass="11164">MPPPPFGVPGAPPLGPGMIPPPGGRGAPFPPFPPNGIPPPNLPFPPPGGFPPNFQIPPPGAPGGFPLPGQQTAQNAPAPGGPNPAAGSVPGQNQAPGAPPDFHASGPPGMGDNRR</sequence>
<accession>A0A072PRH8</accession>
<dbReference type="Proteomes" id="UP000027920">
    <property type="component" value="Unassembled WGS sequence"/>
</dbReference>
<dbReference type="RefSeq" id="XP_013264927.1">
    <property type="nucleotide sequence ID" value="XM_013409473.1"/>
</dbReference>
<feature type="compositionally biased region" description="Pro residues" evidence="1">
    <location>
        <begin position="1"/>
        <end position="61"/>
    </location>
</feature>
<reference evidence="2 3" key="1">
    <citation type="submission" date="2013-03" db="EMBL/GenBank/DDBJ databases">
        <title>The Genome Sequence of Exophiala aquamarina CBS 119918.</title>
        <authorList>
            <consortium name="The Broad Institute Genomics Platform"/>
            <person name="Cuomo C."/>
            <person name="de Hoog S."/>
            <person name="Gorbushina A."/>
            <person name="Walker B."/>
            <person name="Young S.K."/>
            <person name="Zeng Q."/>
            <person name="Gargeya S."/>
            <person name="Fitzgerald M."/>
            <person name="Haas B."/>
            <person name="Abouelleil A."/>
            <person name="Allen A.W."/>
            <person name="Alvarado L."/>
            <person name="Arachchi H.M."/>
            <person name="Berlin A.M."/>
            <person name="Chapman S.B."/>
            <person name="Gainer-Dewar J."/>
            <person name="Goldberg J."/>
            <person name="Griggs A."/>
            <person name="Gujja S."/>
            <person name="Hansen M."/>
            <person name="Howarth C."/>
            <person name="Imamovic A."/>
            <person name="Ireland A."/>
            <person name="Larimer J."/>
            <person name="McCowan C."/>
            <person name="Murphy C."/>
            <person name="Pearson M."/>
            <person name="Poon T.W."/>
            <person name="Priest M."/>
            <person name="Roberts A."/>
            <person name="Saif S."/>
            <person name="Shea T."/>
            <person name="Sisk P."/>
            <person name="Sykes S."/>
            <person name="Wortman J."/>
            <person name="Nusbaum C."/>
            <person name="Birren B."/>
        </authorList>
    </citation>
    <scope>NUCLEOTIDE SEQUENCE [LARGE SCALE GENOMIC DNA]</scope>
    <source>
        <strain evidence="2 3">CBS 119918</strain>
    </source>
</reference>
<evidence type="ECO:0000313" key="2">
    <source>
        <dbReference type="EMBL" id="KEF62337.1"/>
    </source>
</evidence>
<feature type="region of interest" description="Disordered" evidence="1">
    <location>
        <begin position="1"/>
        <end position="115"/>
    </location>
</feature>
<comment type="caution">
    <text evidence="2">The sequence shown here is derived from an EMBL/GenBank/DDBJ whole genome shotgun (WGS) entry which is preliminary data.</text>
</comment>
<dbReference type="AlphaFoldDB" id="A0A072PRH8"/>